<reference evidence="2" key="2">
    <citation type="journal article" date="2024" name="Plant">
        <title>Genomic evolution and insights into agronomic trait innovations of Sesamum species.</title>
        <authorList>
            <person name="Miao H."/>
            <person name="Wang L."/>
            <person name="Qu L."/>
            <person name="Liu H."/>
            <person name="Sun Y."/>
            <person name="Le M."/>
            <person name="Wang Q."/>
            <person name="Wei S."/>
            <person name="Zheng Y."/>
            <person name="Lin W."/>
            <person name="Duan Y."/>
            <person name="Cao H."/>
            <person name="Xiong S."/>
            <person name="Wang X."/>
            <person name="Wei L."/>
            <person name="Li C."/>
            <person name="Ma Q."/>
            <person name="Ju M."/>
            <person name="Zhao R."/>
            <person name="Li G."/>
            <person name="Mu C."/>
            <person name="Tian Q."/>
            <person name="Mei H."/>
            <person name="Zhang T."/>
            <person name="Gao T."/>
            <person name="Zhang H."/>
        </authorList>
    </citation>
    <scope>NUCLEOTIDE SEQUENCE</scope>
    <source>
        <strain evidence="2">KEN1</strain>
    </source>
</reference>
<evidence type="ECO:0000259" key="1">
    <source>
        <dbReference type="Pfam" id="PF13960"/>
    </source>
</evidence>
<proteinExistence type="predicted"/>
<feature type="domain" description="DUF4218" evidence="1">
    <location>
        <begin position="1"/>
        <end position="42"/>
    </location>
</feature>
<dbReference type="InterPro" id="IPR025452">
    <property type="entry name" value="DUF4218"/>
</dbReference>
<accession>A0AAW2U7M6</accession>
<gene>
    <name evidence="2" type="ORF">Slati_3755300</name>
</gene>
<dbReference type="AlphaFoldDB" id="A0AAW2U7M6"/>
<dbReference type="EMBL" id="JACGWN010000013">
    <property type="protein sequence ID" value="KAL0411656.1"/>
    <property type="molecule type" value="Genomic_DNA"/>
</dbReference>
<organism evidence="2">
    <name type="scientific">Sesamum latifolium</name>
    <dbReference type="NCBI Taxonomy" id="2727402"/>
    <lineage>
        <taxon>Eukaryota</taxon>
        <taxon>Viridiplantae</taxon>
        <taxon>Streptophyta</taxon>
        <taxon>Embryophyta</taxon>
        <taxon>Tracheophyta</taxon>
        <taxon>Spermatophyta</taxon>
        <taxon>Magnoliopsida</taxon>
        <taxon>eudicotyledons</taxon>
        <taxon>Gunneridae</taxon>
        <taxon>Pentapetalae</taxon>
        <taxon>asterids</taxon>
        <taxon>lamiids</taxon>
        <taxon>Lamiales</taxon>
        <taxon>Pedaliaceae</taxon>
        <taxon>Sesamum</taxon>
    </lineage>
</organism>
<protein>
    <recommendedName>
        <fullName evidence="1">DUF4218 domain-containing protein</fullName>
    </recommendedName>
</protein>
<dbReference type="PANTHER" id="PTHR48258">
    <property type="entry name" value="DUF4218 DOMAIN-CONTAINING PROTEIN-RELATED"/>
    <property type="match status" value="1"/>
</dbReference>
<reference evidence="2" key="1">
    <citation type="submission" date="2020-06" db="EMBL/GenBank/DDBJ databases">
        <authorList>
            <person name="Li T."/>
            <person name="Hu X."/>
            <person name="Zhang T."/>
            <person name="Song X."/>
            <person name="Zhang H."/>
            <person name="Dai N."/>
            <person name="Sheng W."/>
            <person name="Hou X."/>
            <person name="Wei L."/>
        </authorList>
    </citation>
    <scope>NUCLEOTIDE SEQUENCE</scope>
    <source>
        <strain evidence="2">KEN1</strain>
        <tissue evidence="2">Leaf</tissue>
    </source>
</reference>
<sequence>MEHLIVQLSYEARIGGLVEYKWMYPSKRFLHDLKKKVKNKDTLRRPLSRHTLSKRSGYSLPTTLSVHSLQMKQAR</sequence>
<name>A0AAW2U7M6_9LAMI</name>
<dbReference type="Pfam" id="PF13960">
    <property type="entry name" value="DUF4218"/>
    <property type="match status" value="1"/>
</dbReference>
<comment type="caution">
    <text evidence="2">The sequence shown here is derived from an EMBL/GenBank/DDBJ whole genome shotgun (WGS) entry which is preliminary data.</text>
</comment>
<dbReference type="PANTHER" id="PTHR48258:SF3">
    <property type="entry name" value="FK506-BINDING PROTEIN 4-LIKE ISOFORM X1"/>
    <property type="match status" value="1"/>
</dbReference>
<evidence type="ECO:0000313" key="2">
    <source>
        <dbReference type="EMBL" id="KAL0411656.1"/>
    </source>
</evidence>